<dbReference type="EC" id="2.7.7.4" evidence="8"/>
<sequence>MATATQIIKDTSTPHGGELINRQLEGSEREAFIKEAASFKKLTLNAWSLSDLELIAIGGFSPLTGFMGEADYTNVVENLHLADGTLWSIPITLPVTEAQAETYQVGDKIALYGEDDKLYGVLELQEKFTYDKEKEAQNVYGTTEEAHPGVKKVYEKGNVYLAGPIQLVNRPDHSEFEEFELDPIEVRQMFHDLGWKTVVGFQTRNPVHRAHEYIQKAALETVDGLLLNPLVGETKADDIPADVRMESYQVILKNYFPENRARLAIYPAAMRYAGPREAILHAIVRLNYGCTHFIVGRDHAGVGDYYGTYEAQELISQYEDELGINIMKFEHAFYCTKCENMATAKTCPHDKKYHVHLSGTKVREKLRNGEPLPKEFSRPEVAEVLIRGLRRHREQNGEA</sequence>
<gene>
    <name evidence="8 11" type="primary">sat</name>
    <name evidence="11" type="ORF">SPI02_17670</name>
</gene>
<protein>
    <recommendedName>
        <fullName evidence="8">Sulfate adenylyltransferase</fullName>
        <ecNumber evidence="8">2.7.7.4</ecNumber>
    </recommendedName>
    <alternativeName>
        <fullName evidence="8">ATP-sulfurylase</fullName>
    </alternativeName>
    <alternativeName>
        <fullName evidence="8">Sulfate adenylate transferase</fullName>
        <shortName evidence="8">SAT</shortName>
    </alternativeName>
</protein>
<organism evidence="11 12">
    <name type="scientific">Staphylococcus piscifermentans</name>
    <dbReference type="NCBI Taxonomy" id="70258"/>
    <lineage>
        <taxon>Bacteria</taxon>
        <taxon>Bacillati</taxon>
        <taxon>Bacillota</taxon>
        <taxon>Bacilli</taxon>
        <taxon>Bacillales</taxon>
        <taxon>Staphylococcaceae</taxon>
        <taxon>Staphylococcus</taxon>
    </lineage>
</organism>
<reference evidence="11 12" key="1">
    <citation type="submission" date="2019-07" db="EMBL/GenBank/DDBJ databases">
        <title>Whole genome shotgun sequence of Staphylococcus piscifermentans NBRC 109625.</title>
        <authorList>
            <person name="Hosoyama A."/>
            <person name="Uohara A."/>
            <person name="Ohji S."/>
            <person name="Ichikawa N."/>
        </authorList>
    </citation>
    <scope>NUCLEOTIDE SEQUENCE [LARGE SCALE GENOMIC DNA]</scope>
    <source>
        <strain evidence="11 12">NBRC 109625</strain>
    </source>
</reference>
<dbReference type="Gene3D" id="3.40.50.620">
    <property type="entry name" value="HUPs"/>
    <property type="match status" value="1"/>
</dbReference>
<keyword evidence="2 8" id="KW-0808">Transferase</keyword>
<dbReference type="SUPFAM" id="SSF88697">
    <property type="entry name" value="PUA domain-like"/>
    <property type="match status" value="1"/>
</dbReference>
<evidence type="ECO:0000259" key="10">
    <source>
        <dbReference type="Pfam" id="PF14306"/>
    </source>
</evidence>
<dbReference type="Proteomes" id="UP000321736">
    <property type="component" value="Unassembled WGS sequence"/>
</dbReference>
<dbReference type="InterPro" id="IPR024951">
    <property type="entry name" value="Sulfurylase_cat_dom"/>
</dbReference>
<dbReference type="SUPFAM" id="SSF52374">
    <property type="entry name" value="Nucleotidylyl transferase"/>
    <property type="match status" value="1"/>
</dbReference>
<keyword evidence="12" id="KW-1185">Reference proteome</keyword>
<comment type="similarity">
    <text evidence="6 8">Belongs to the sulfate adenylyltransferase family.</text>
</comment>
<dbReference type="OrthoDB" id="9804504at2"/>
<dbReference type="HAMAP" id="MF_00066">
    <property type="entry name" value="Sulf_adenylyltr"/>
    <property type="match status" value="1"/>
</dbReference>
<evidence type="ECO:0000256" key="7">
    <source>
        <dbReference type="ARBA" id="ARBA00049370"/>
    </source>
</evidence>
<dbReference type="NCBIfam" id="TIGR00339">
    <property type="entry name" value="sopT"/>
    <property type="match status" value="1"/>
</dbReference>
<dbReference type="RefSeq" id="WP_095107065.1">
    <property type="nucleotide sequence ID" value="NZ_BKAR01000022.1"/>
</dbReference>
<evidence type="ECO:0000256" key="5">
    <source>
        <dbReference type="ARBA" id="ARBA00022840"/>
    </source>
</evidence>
<evidence type="ECO:0000256" key="6">
    <source>
        <dbReference type="ARBA" id="ARBA00037980"/>
    </source>
</evidence>
<dbReference type="PANTHER" id="PTHR43509:SF1">
    <property type="entry name" value="SULFATE ADENYLYLTRANSFERASE"/>
    <property type="match status" value="1"/>
</dbReference>
<dbReference type="GO" id="GO:0000103">
    <property type="term" value="P:sulfate assimilation"/>
    <property type="evidence" value="ECO:0007669"/>
    <property type="project" value="UniProtKB-UniRule"/>
</dbReference>
<comment type="caution">
    <text evidence="11">The sequence shown here is derived from an EMBL/GenBank/DDBJ whole genome shotgun (WGS) entry which is preliminary data.</text>
</comment>
<evidence type="ECO:0000256" key="4">
    <source>
        <dbReference type="ARBA" id="ARBA00022741"/>
    </source>
</evidence>
<dbReference type="GO" id="GO:0070814">
    <property type="term" value="P:hydrogen sulfide biosynthetic process"/>
    <property type="evidence" value="ECO:0007669"/>
    <property type="project" value="UniProtKB-UniRule"/>
</dbReference>
<dbReference type="Pfam" id="PF01747">
    <property type="entry name" value="ATP-sulfurylase"/>
    <property type="match status" value="1"/>
</dbReference>
<dbReference type="InterPro" id="IPR002650">
    <property type="entry name" value="Sulphate_adenylyltransferase"/>
</dbReference>
<dbReference type="EMBL" id="BKAR01000022">
    <property type="protein sequence ID" value="GEP85182.1"/>
    <property type="molecule type" value="Genomic_DNA"/>
</dbReference>
<dbReference type="GO" id="GO:0004781">
    <property type="term" value="F:sulfate adenylyltransferase (ATP) activity"/>
    <property type="evidence" value="ECO:0007669"/>
    <property type="project" value="UniProtKB-UniRule"/>
</dbReference>
<comment type="pathway">
    <text evidence="1 8">Sulfur metabolism; hydrogen sulfide biosynthesis; sulfite from sulfate: step 1/3.</text>
</comment>
<name>A0A239UKX3_9STAP</name>
<dbReference type="GO" id="GO:0005524">
    <property type="term" value="F:ATP binding"/>
    <property type="evidence" value="ECO:0007669"/>
    <property type="project" value="UniProtKB-KW"/>
</dbReference>
<keyword evidence="5 8" id="KW-0067">ATP-binding</keyword>
<evidence type="ECO:0000256" key="8">
    <source>
        <dbReference type="HAMAP-Rule" id="MF_00066"/>
    </source>
</evidence>
<dbReference type="UniPathway" id="UPA00140">
    <property type="reaction ID" value="UER00204"/>
</dbReference>
<dbReference type="InterPro" id="IPR015947">
    <property type="entry name" value="PUA-like_sf"/>
</dbReference>
<dbReference type="Pfam" id="PF14306">
    <property type="entry name" value="PUA_2"/>
    <property type="match status" value="1"/>
</dbReference>
<keyword evidence="4 8" id="KW-0547">Nucleotide-binding</keyword>
<dbReference type="InterPro" id="IPR025980">
    <property type="entry name" value="ATP-Sase_PUA-like_dom"/>
</dbReference>
<evidence type="ECO:0000313" key="12">
    <source>
        <dbReference type="Proteomes" id="UP000321736"/>
    </source>
</evidence>
<keyword evidence="3 8" id="KW-0548">Nucleotidyltransferase</keyword>
<dbReference type="InterPro" id="IPR014729">
    <property type="entry name" value="Rossmann-like_a/b/a_fold"/>
</dbReference>
<feature type="domain" description="Sulphate adenylyltransferase catalytic" evidence="9">
    <location>
        <begin position="178"/>
        <end position="387"/>
    </location>
</feature>
<evidence type="ECO:0000313" key="11">
    <source>
        <dbReference type="EMBL" id="GEP85182.1"/>
    </source>
</evidence>
<accession>A0A239UKX3</accession>
<dbReference type="Gene3D" id="3.10.400.10">
    <property type="entry name" value="Sulfate adenylyltransferase"/>
    <property type="match status" value="1"/>
</dbReference>
<feature type="domain" description="ATP-sulfurylase PUA-like" evidence="10">
    <location>
        <begin position="13"/>
        <end position="170"/>
    </location>
</feature>
<evidence type="ECO:0000256" key="3">
    <source>
        <dbReference type="ARBA" id="ARBA00022695"/>
    </source>
</evidence>
<dbReference type="AlphaFoldDB" id="A0A239UKX3"/>
<comment type="catalytic activity">
    <reaction evidence="7 8">
        <text>sulfate + ATP + H(+) = adenosine 5'-phosphosulfate + diphosphate</text>
        <dbReference type="Rhea" id="RHEA:18133"/>
        <dbReference type="ChEBI" id="CHEBI:15378"/>
        <dbReference type="ChEBI" id="CHEBI:16189"/>
        <dbReference type="ChEBI" id="CHEBI:30616"/>
        <dbReference type="ChEBI" id="CHEBI:33019"/>
        <dbReference type="ChEBI" id="CHEBI:58243"/>
        <dbReference type="EC" id="2.7.7.4"/>
    </reaction>
</comment>
<evidence type="ECO:0000256" key="1">
    <source>
        <dbReference type="ARBA" id="ARBA00005048"/>
    </source>
</evidence>
<dbReference type="InterPro" id="IPR020792">
    <property type="entry name" value="SO4_adenylyltransferase_pro"/>
</dbReference>
<dbReference type="PANTHER" id="PTHR43509">
    <property type="match status" value="1"/>
</dbReference>
<dbReference type="CDD" id="cd00517">
    <property type="entry name" value="ATPS"/>
    <property type="match status" value="1"/>
</dbReference>
<proteinExistence type="inferred from homology"/>
<dbReference type="NCBIfam" id="NF003166">
    <property type="entry name" value="PRK04149.1"/>
    <property type="match status" value="1"/>
</dbReference>
<evidence type="ECO:0000256" key="2">
    <source>
        <dbReference type="ARBA" id="ARBA00022679"/>
    </source>
</evidence>
<evidence type="ECO:0000259" key="9">
    <source>
        <dbReference type="Pfam" id="PF01747"/>
    </source>
</evidence>